<dbReference type="RefSeq" id="WP_279247337.1">
    <property type="nucleotide sequence ID" value="NZ_SHNN01000006.1"/>
</dbReference>
<dbReference type="PANTHER" id="PTHR12812:SF0">
    <property type="entry name" value="HEPARAN-SULFATE 6-O-SULFOTRANSFERASE"/>
    <property type="match status" value="1"/>
</dbReference>
<evidence type="ECO:0000313" key="7">
    <source>
        <dbReference type="EMBL" id="MCX2983303.1"/>
    </source>
</evidence>
<comment type="subcellular location">
    <subcellularLocation>
        <location evidence="1">Membrane</location>
        <topology evidence="1">Single-pass membrane protein</topology>
    </subcellularLocation>
</comment>
<dbReference type="PANTHER" id="PTHR12812">
    <property type="entry name" value="HEPARAN SULFATE 6-O-SULFOTRANSFERASE 3"/>
    <property type="match status" value="1"/>
</dbReference>
<evidence type="ECO:0000313" key="8">
    <source>
        <dbReference type="Proteomes" id="UP001143362"/>
    </source>
</evidence>
<keyword evidence="8" id="KW-1185">Reference proteome</keyword>
<keyword evidence="2" id="KW-0808">Transferase</keyword>
<comment type="caution">
    <text evidence="7">The sequence shown here is derived from an EMBL/GenBank/DDBJ whole genome shotgun (WGS) entry which is preliminary data.</text>
</comment>
<dbReference type="InterPro" id="IPR027417">
    <property type="entry name" value="P-loop_NTPase"/>
</dbReference>
<keyword evidence="3" id="KW-0812">Transmembrane</keyword>
<evidence type="ECO:0000256" key="5">
    <source>
        <dbReference type="ARBA" id="ARBA00023136"/>
    </source>
</evidence>
<reference evidence="7" key="1">
    <citation type="submission" date="2019-02" db="EMBL/GenBank/DDBJ databases">
        <authorList>
            <person name="Li S.-H."/>
        </authorList>
    </citation>
    <scope>NUCLEOTIDE SEQUENCE</scope>
    <source>
        <strain evidence="7">IMCC14734</strain>
    </source>
</reference>
<evidence type="ECO:0008006" key="9">
    <source>
        <dbReference type="Google" id="ProtNLM"/>
    </source>
</evidence>
<gene>
    <name evidence="7" type="ORF">EYC98_20775</name>
</gene>
<sequence length="353" mass="39345">MLAGGFAIRPISDELGKVAVAGWAYDTTDRTRQVEVSVYVEGELRAAAIAMEYYVGLESLDVLDGCCGFVIELELSAEAGLFARNVSVVAGNEAVSLPNVAPRETLNSLFFIHIPKTGGTSLRKLLESRVESHKVLPDENSLRRFEGFYPPASVLECYAQDELERYQLLRGHYHYDYGMLLPQPCITITVLREPVSRTLSHIRMLQRNWPPLAELSVDEVIASNIAEIDNLQTRFLGRSISEFRTSEGITPDYVPDTVSLTESDFESAASNLRKIDFVGVQEDILSLVRRLFPNDPDIELGQDNAYRFEESISQASRDLIAEHTQYDSRLYKLARSLSDAGKHTSSLSDASIS</sequence>
<accession>A0ABT3TLY0</accession>
<keyword evidence="6" id="KW-0325">Glycoprotein</keyword>
<organism evidence="7 8">
    <name type="scientific">Candidatus Litorirhabdus singularis</name>
    <dbReference type="NCBI Taxonomy" id="2518993"/>
    <lineage>
        <taxon>Bacteria</taxon>
        <taxon>Pseudomonadati</taxon>
        <taxon>Pseudomonadota</taxon>
        <taxon>Gammaproteobacteria</taxon>
        <taxon>Cellvibrionales</taxon>
        <taxon>Halieaceae</taxon>
        <taxon>Candidatus Litorirhabdus</taxon>
    </lineage>
</organism>
<evidence type="ECO:0000256" key="1">
    <source>
        <dbReference type="ARBA" id="ARBA00004167"/>
    </source>
</evidence>
<evidence type="ECO:0000256" key="4">
    <source>
        <dbReference type="ARBA" id="ARBA00022989"/>
    </source>
</evidence>
<proteinExistence type="predicted"/>
<evidence type="ECO:0000256" key="2">
    <source>
        <dbReference type="ARBA" id="ARBA00022679"/>
    </source>
</evidence>
<keyword evidence="5" id="KW-0472">Membrane</keyword>
<evidence type="ECO:0000256" key="3">
    <source>
        <dbReference type="ARBA" id="ARBA00022692"/>
    </source>
</evidence>
<keyword evidence="4" id="KW-1133">Transmembrane helix</keyword>
<dbReference type="EMBL" id="SHNN01000006">
    <property type="protein sequence ID" value="MCX2983303.1"/>
    <property type="molecule type" value="Genomic_DNA"/>
</dbReference>
<dbReference type="SUPFAM" id="SSF52540">
    <property type="entry name" value="P-loop containing nucleoside triphosphate hydrolases"/>
    <property type="match status" value="1"/>
</dbReference>
<protein>
    <recommendedName>
        <fullName evidence="9">Sulfotransferase family protein</fullName>
    </recommendedName>
</protein>
<dbReference type="Gene3D" id="3.40.50.300">
    <property type="entry name" value="P-loop containing nucleotide triphosphate hydrolases"/>
    <property type="match status" value="1"/>
</dbReference>
<dbReference type="Proteomes" id="UP001143362">
    <property type="component" value="Unassembled WGS sequence"/>
</dbReference>
<name>A0ABT3TLY0_9GAMM</name>
<evidence type="ECO:0000256" key="6">
    <source>
        <dbReference type="ARBA" id="ARBA00023180"/>
    </source>
</evidence>
<dbReference type="InterPro" id="IPR010635">
    <property type="entry name" value="Heparan_SO4-6-sulfoTrfase"/>
</dbReference>